<evidence type="ECO:0000313" key="2">
    <source>
        <dbReference type="Proteomes" id="UP000265663"/>
    </source>
</evidence>
<proteinExistence type="predicted"/>
<keyword evidence="2" id="KW-1185">Reference proteome</keyword>
<name>A0A3M7MAF0_9PLEO</name>
<gene>
    <name evidence="1" type="ORF">GMOD_00006506</name>
</gene>
<dbReference type="AlphaFoldDB" id="A0A3M7MAF0"/>
<accession>A0A3M7MAF0</accession>
<dbReference type="EMBL" id="KE747827">
    <property type="protein sequence ID" value="RMZ71418.1"/>
    <property type="molecule type" value="Genomic_DNA"/>
</dbReference>
<sequence>MASELAFYKEHYEKAKQQCLILDNQRRQIESLGQISKDATRVLKQTIQKNVNLRKTLEDRTNLERYLSFSNAPNALSNSHQLIASFQNLKDSIATVLVMDGAEEYPNENLLGTSDDLDDLLSSVFGIDKFEAIPKNFPTSTSFELIQALTGASIYSWVFGAEFQSHVMSITPLLQGYRSLITTWCKFEPITFSRNSTYVL</sequence>
<dbReference type="Proteomes" id="UP000265663">
    <property type="component" value="Unassembled WGS sequence"/>
</dbReference>
<reference evidence="1 2" key="1">
    <citation type="journal article" date="2014" name="PLoS ONE">
        <title>De novo Genome Assembly of the Fungal Plant Pathogen Pyrenophora semeniperda.</title>
        <authorList>
            <person name="Soliai M.M."/>
            <person name="Meyer S.E."/>
            <person name="Udall J.A."/>
            <person name="Elzinga D.E."/>
            <person name="Hermansen R.A."/>
            <person name="Bodily P.M."/>
            <person name="Hart A.A."/>
            <person name="Coleman C.E."/>
        </authorList>
    </citation>
    <scope>NUCLEOTIDE SEQUENCE [LARGE SCALE GENOMIC DNA]</scope>
    <source>
        <strain evidence="1 2">CCB06</strain>
        <tissue evidence="1">Mycelium</tissue>
    </source>
</reference>
<evidence type="ECO:0000313" key="1">
    <source>
        <dbReference type="EMBL" id="RMZ71418.1"/>
    </source>
</evidence>
<dbReference type="OrthoDB" id="303107at2759"/>
<organism evidence="1 2">
    <name type="scientific">Pyrenophora seminiperda CCB06</name>
    <dbReference type="NCBI Taxonomy" id="1302712"/>
    <lineage>
        <taxon>Eukaryota</taxon>
        <taxon>Fungi</taxon>
        <taxon>Dikarya</taxon>
        <taxon>Ascomycota</taxon>
        <taxon>Pezizomycotina</taxon>
        <taxon>Dothideomycetes</taxon>
        <taxon>Pleosporomycetidae</taxon>
        <taxon>Pleosporales</taxon>
        <taxon>Pleosporineae</taxon>
        <taxon>Pleosporaceae</taxon>
        <taxon>Pyrenophora</taxon>
    </lineage>
</organism>
<protein>
    <submittedName>
        <fullName evidence="1">Uncharacterized protein</fullName>
    </submittedName>
</protein>